<dbReference type="InterPro" id="IPR043519">
    <property type="entry name" value="NT_sf"/>
</dbReference>
<dbReference type="AlphaFoldDB" id="A0A318SGE4"/>
<accession>A0A318SGE4</accession>
<gene>
    <name evidence="1" type="ORF">DES52_110115</name>
</gene>
<dbReference type="EMBL" id="QJSX01000010">
    <property type="protein sequence ID" value="PYE53131.1"/>
    <property type="molecule type" value="Genomic_DNA"/>
</dbReference>
<name>A0A318SGE4_9DEIO</name>
<dbReference type="GO" id="GO:0016740">
    <property type="term" value="F:transferase activity"/>
    <property type="evidence" value="ECO:0007669"/>
    <property type="project" value="UniProtKB-KW"/>
</dbReference>
<protein>
    <submittedName>
        <fullName evidence="1">Putative nucleotidyltransferase-like protein</fullName>
    </submittedName>
</protein>
<evidence type="ECO:0000313" key="2">
    <source>
        <dbReference type="Proteomes" id="UP000248326"/>
    </source>
</evidence>
<dbReference type="Gene3D" id="3.30.460.40">
    <property type="match status" value="1"/>
</dbReference>
<dbReference type="InterPro" id="IPR039498">
    <property type="entry name" value="NTP_transf_5"/>
</dbReference>
<keyword evidence="1" id="KW-0808">Transferase</keyword>
<keyword evidence="2" id="KW-1185">Reference proteome</keyword>
<dbReference type="OrthoDB" id="9782533at2"/>
<proteinExistence type="predicted"/>
<dbReference type="Proteomes" id="UP000248326">
    <property type="component" value="Unassembled WGS sequence"/>
</dbReference>
<evidence type="ECO:0000313" key="1">
    <source>
        <dbReference type="EMBL" id="PYE53131.1"/>
    </source>
</evidence>
<dbReference type="Pfam" id="PF14907">
    <property type="entry name" value="NTP_transf_5"/>
    <property type="match status" value="1"/>
</dbReference>
<reference evidence="1 2" key="1">
    <citation type="submission" date="2018-06" db="EMBL/GenBank/DDBJ databases">
        <title>Genomic Encyclopedia of Type Strains, Phase IV (KMG-IV): sequencing the most valuable type-strain genomes for metagenomic binning, comparative biology and taxonomic classification.</title>
        <authorList>
            <person name="Goeker M."/>
        </authorList>
    </citation>
    <scope>NUCLEOTIDE SEQUENCE [LARGE SCALE GENOMIC DNA]</scope>
    <source>
        <strain evidence="1 2">DSM 18048</strain>
    </source>
</reference>
<dbReference type="SUPFAM" id="SSF81301">
    <property type="entry name" value="Nucleotidyltransferase"/>
    <property type="match status" value="1"/>
</dbReference>
<organism evidence="1 2">
    <name type="scientific">Deinococcus yavapaiensis KR-236</name>
    <dbReference type="NCBI Taxonomy" id="694435"/>
    <lineage>
        <taxon>Bacteria</taxon>
        <taxon>Thermotogati</taxon>
        <taxon>Deinococcota</taxon>
        <taxon>Deinococci</taxon>
        <taxon>Deinococcales</taxon>
        <taxon>Deinococcaceae</taxon>
        <taxon>Deinococcus</taxon>
    </lineage>
</organism>
<dbReference type="RefSeq" id="WP_110887335.1">
    <property type="nucleotide sequence ID" value="NZ_QJSX01000010.1"/>
</dbReference>
<sequence length="275" mass="31301">MTLEGDFHPEPDTTADRVFDPAARDFYVRTLQELRRAEVPFLLGGAYALARYTGIERHTKDLDVFVRPEDARRTLDALARAGYETDLTFPHWLGKAHRGREFIDVIFSGSNGVGRVDDAWFEHAVHDEVFGESVSLCPAEEMIWHKAYVQERERFDGADVAHLLRARADRLDWDRLVSRFGPHRRVLLAHLVLFGFIYPGERHRVPEALLARLLDEVRAEAVERIESDECGGPILSRAQYLSDLEDGALRDARVTGGYMTPSDVAQWTAAIDRED</sequence>
<comment type="caution">
    <text evidence="1">The sequence shown here is derived from an EMBL/GenBank/DDBJ whole genome shotgun (WGS) entry which is preliminary data.</text>
</comment>